<organism evidence="19 20">
    <name type="scientific">Discostella pseudostelligera</name>
    <dbReference type="NCBI Taxonomy" id="259834"/>
    <lineage>
        <taxon>Eukaryota</taxon>
        <taxon>Sar</taxon>
        <taxon>Stramenopiles</taxon>
        <taxon>Ochrophyta</taxon>
        <taxon>Bacillariophyta</taxon>
        <taxon>Coscinodiscophyceae</taxon>
        <taxon>Thalassiosirophycidae</taxon>
        <taxon>Stephanodiscales</taxon>
        <taxon>Stephanodiscaceae</taxon>
        <taxon>Discostella</taxon>
    </lineage>
</organism>
<evidence type="ECO:0000256" key="13">
    <source>
        <dbReference type="ARBA" id="ARBA00022989"/>
    </source>
</evidence>
<feature type="region of interest" description="Disordered" evidence="16">
    <location>
        <begin position="175"/>
        <end position="218"/>
    </location>
</feature>
<dbReference type="InterPro" id="IPR057992">
    <property type="entry name" value="TPR_SYVN1_N"/>
</dbReference>
<dbReference type="EC" id="2.3.2.27" evidence="5"/>
<dbReference type="InterPro" id="IPR050731">
    <property type="entry name" value="HRD1_E3_ubiq-ligases"/>
</dbReference>
<evidence type="ECO:0000256" key="12">
    <source>
        <dbReference type="ARBA" id="ARBA00022833"/>
    </source>
</evidence>
<evidence type="ECO:0000256" key="11">
    <source>
        <dbReference type="ARBA" id="ARBA00022824"/>
    </source>
</evidence>
<evidence type="ECO:0000256" key="16">
    <source>
        <dbReference type="SAM" id="MobiDB-lite"/>
    </source>
</evidence>
<comment type="similarity">
    <text evidence="4">Belongs to the HRD1 family.</text>
</comment>
<dbReference type="Proteomes" id="UP001530293">
    <property type="component" value="Unassembled WGS sequence"/>
</dbReference>
<evidence type="ECO:0000256" key="1">
    <source>
        <dbReference type="ARBA" id="ARBA00000900"/>
    </source>
</evidence>
<evidence type="ECO:0000256" key="8">
    <source>
        <dbReference type="ARBA" id="ARBA00022723"/>
    </source>
</evidence>
<keyword evidence="20" id="KW-1185">Reference proteome</keyword>
<dbReference type="CDD" id="cd16479">
    <property type="entry name" value="RING-H2_synoviolin"/>
    <property type="match status" value="1"/>
</dbReference>
<keyword evidence="8" id="KW-0479">Metal-binding</keyword>
<dbReference type="Pfam" id="PF25563">
    <property type="entry name" value="TPR_SYVN1_N"/>
    <property type="match status" value="1"/>
</dbReference>
<evidence type="ECO:0000256" key="6">
    <source>
        <dbReference type="ARBA" id="ARBA00022679"/>
    </source>
</evidence>
<comment type="subcellular location">
    <subcellularLocation>
        <location evidence="2">Endoplasmic reticulum membrane</location>
        <topology evidence="2">Multi-pass membrane protein</topology>
    </subcellularLocation>
</comment>
<dbReference type="SUPFAM" id="SSF57850">
    <property type="entry name" value="RING/U-box"/>
    <property type="match status" value="1"/>
</dbReference>
<dbReference type="Gene3D" id="3.30.40.10">
    <property type="entry name" value="Zinc/RING finger domain, C3HC4 (zinc finger)"/>
    <property type="match status" value="1"/>
</dbReference>
<dbReference type="PROSITE" id="PS50089">
    <property type="entry name" value="ZF_RING_2"/>
    <property type="match status" value="1"/>
</dbReference>
<sequence>MRGGAYVVVPLSITLNLITFFFLIYNDFMVGVSRLHWSVELRGSHLRMTEEVFAYPDEEGGGVHDDDPDHIASIIHHRSKQAWYHRLPSVRVAHIRYYTLVQILLSLDILAVSQCALSVVAAKGRSVDILFGFEATILLVSGLSSLGLYNLHVIDGIMGVFQHLAEGEHHYVPVGGMAEPSAGHEDDDGRRPLPQDQHPAEQGGDEADGDRSAAAATTDLPPARRNKSFAKIMVEYCSIPWRDRRATLALAIELQAQAAKFLFYSIFFAVVLTNYGMPINIFREVYVSFQHLRRRLVAFNNYRRLTHNMDSRFESIKDQEELDNLGHTCIICRDHMDLLGGCKKLPGCGHAFHTHCLREWLVQQQTCPTCRSDIVANEARRKKKLEEEAAAAAIAANAPAERGMVDGIDSTSATPVAVNDSGAESRTVSRPTAIETSTSPSIKSPRLELASPRFPCLYRITLPSGAPVFSSIDSSEHRHIAAIPDQTKRVIPRGKLVVSTSIEYWPSPFQEPMLCIPDGYVRLRDVERYLILSSQAS</sequence>
<feature type="transmembrane region" description="Helical" evidence="17">
    <location>
        <begin position="129"/>
        <end position="149"/>
    </location>
</feature>
<feature type="compositionally biased region" description="Basic and acidic residues" evidence="16">
    <location>
        <begin position="182"/>
        <end position="193"/>
    </location>
</feature>
<dbReference type="GO" id="GO:0005789">
    <property type="term" value="C:endoplasmic reticulum membrane"/>
    <property type="evidence" value="ECO:0007669"/>
    <property type="project" value="UniProtKB-SubCell"/>
</dbReference>
<evidence type="ECO:0000256" key="3">
    <source>
        <dbReference type="ARBA" id="ARBA00004906"/>
    </source>
</evidence>
<dbReference type="GO" id="GO:0061630">
    <property type="term" value="F:ubiquitin protein ligase activity"/>
    <property type="evidence" value="ECO:0007669"/>
    <property type="project" value="UniProtKB-EC"/>
</dbReference>
<feature type="domain" description="RING-type" evidence="18">
    <location>
        <begin position="329"/>
        <end position="371"/>
    </location>
</feature>
<evidence type="ECO:0000313" key="19">
    <source>
        <dbReference type="EMBL" id="KAL3766868.1"/>
    </source>
</evidence>
<feature type="region of interest" description="Disordered" evidence="16">
    <location>
        <begin position="413"/>
        <end position="444"/>
    </location>
</feature>
<evidence type="ECO:0000256" key="10">
    <source>
        <dbReference type="ARBA" id="ARBA00022786"/>
    </source>
</evidence>
<accession>A0ABD3MV88</accession>
<dbReference type="Pfam" id="PF13639">
    <property type="entry name" value="zf-RING_2"/>
    <property type="match status" value="1"/>
</dbReference>
<keyword evidence="11" id="KW-0256">Endoplasmic reticulum</keyword>
<dbReference type="InterPro" id="IPR058051">
    <property type="entry name" value="Znf_RING_synoviolin"/>
</dbReference>
<feature type="transmembrane region" description="Helical" evidence="17">
    <location>
        <begin position="97"/>
        <end position="123"/>
    </location>
</feature>
<evidence type="ECO:0000256" key="17">
    <source>
        <dbReference type="SAM" id="Phobius"/>
    </source>
</evidence>
<dbReference type="InterPro" id="IPR001841">
    <property type="entry name" value="Znf_RING"/>
</dbReference>
<feature type="compositionally biased region" description="Polar residues" evidence="16">
    <location>
        <begin position="422"/>
        <end position="442"/>
    </location>
</feature>
<evidence type="ECO:0000256" key="5">
    <source>
        <dbReference type="ARBA" id="ARBA00012483"/>
    </source>
</evidence>
<dbReference type="AlphaFoldDB" id="A0ABD3MV88"/>
<reference evidence="19 20" key="1">
    <citation type="submission" date="2024-10" db="EMBL/GenBank/DDBJ databases">
        <title>Updated reference genomes for cyclostephanoid diatoms.</title>
        <authorList>
            <person name="Roberts W.R."/>
            <person name="Alverson A.J."/>
        </authorList>
    </citation>
    <scope>NUCLEOTIDE SEQUENCE [LARGE SCALE GENOMIC DNA]</scope>
    <source>
        <strain evidence="19 20">AJA232-27</strain>
    </source>
</reference>
<dbReference type="InterPro" id="IPR013083">
    <property type="entry name" value="Znf_RING/FYVE/PHD"/>
</dbReference>
<proteinExistence type="inferred from homology"/>
<feature type="transmembrane region" description="Helical" evidence="17">
    <location>
        <begin position="261"/>
        <end position="282"/>
    </location>
</feature>
<dbReference type="GO" id="GO:0008270">
    <property type="term" value="F:zinc ion binding"/>
    <property type="evidence" value="ECO:0007669"/>
    <property type="project" value="UniProtKB-KW"/>
</dbReference>
<comment type="caution">
    <text evidence="19">The sequence shown here is derived from an EMBL/GenBank/DDBJ whole genome shotgun (WGS) entry which is preliminary data.</text>
</comment>
<protein>
    <recommendedName>
        <fullName evidence="5">RING-type E3 ubiquitin transferase</fullName>
        <ecNumber evidence="5">2.3.2.27</ecNumber>
    </recommendedName>
</protein>
<dbReference type="EMBL" id="JALLBG020000079">
    <property type="protein sequence ID" value="KAL3766868.1"/>
    <property type="molecule type" value="Genomic_DNA"/>
</dbReference>
<evidence type="ECO:0000256" key="9">
    <source>
        <dbReference type="ARBA" id="ARBA00022771"/>
    </source>
</evidence>
<evidence type="ECO:0000256" key="2">
    <source>
        <dbReference type="ARBA" id="ARBA00004477"/>
    </source>
</evidence>
<evidence type="ECO:0000313" key="20">
    <source>
        <dbReference type="Proteomes" id="UP001530293"/>
    </source>
</evidence>
<name>A0ABD3MV88_9STRA</name>
<keyword evidence="6" id="KW-0808">Transferase</keyword>
<evidence type="ECO:0000256" key="7">
    <source>
        <dbReference type="ARBA" id="ARBA00022692"/>
    </source>
</evidence>
<keyword evidence="9 15" id="KW-0863">Zinc-finger</keyword>
<comment type="pathway">
    <text evidence="3">Protein modification; protein ubiquitination.</text>
</comment>
<evidence type="ECO:0000259" key="18">
    <source>
        <dbReference type="PROSITE" id="PS50089"/>
    </source>
</evidence>
<keyword evidence="14 17" id="KW-0472">Membrane</keyword>
<comment type="catalytic activity">
    <reaction evidence="1">
        <text>S-ubiquitinyl-[E2 ubiquitin-conjugating enzyme]-L-cysteine + [acceptor protein]-L-lysine = [E2 ubiquitin-conjugating enzyme]-L-cysteine + N(6)-ubiquitinyl-[acceptor protein]-L-lysine.</text>
        <dbReference type="EC" id="2.3.2.27"/>
    </reaction>
</comment>
<evidence type="ECO:0000256" key="4">
    <source>
        <dbReference type="ARBA" id="ARBA00010089"/>
    </source>
</evidence>
<dbReference type="PANTHER" id="PTHR22763:SF184">
    <property type="entry name" value="E3 UBIQUITIN-PROTEIN LIGASE SYNOVIOLIN"/>
    <property type="match status" value="1"/>
</dbReference>
<dbReference type="PANTHER" id="PTHR22763">
    <property type="entry name" value="RING ZINC FINGER PROTEIN"/>
    <property type="match status" value="1"/>
</dbReference>
<keyword evidence="10" id="KW-0833">Ubl conjugation pathway</keyword>
<dbReference type="SMART" id="SM00184">
    <property type="entry name" value="RING"/>
    <property type="match status" value="1"/>
</dbReference>
<keyword evidence="12" id="KW-0862">Zinc</keyword>
<feature type="transmembrane region" description="Helical" evidence="17">
    <location>
        <begin position="6"/>
        <end position="25"/>
    </location>
</feature>
<keyword evidence="13 17" id="KW-1133">Transmembrane helix</keyword>
<evidence type="ECO:0000256" key="15">
    <source>
        <dbReference type="PROSITE-ProRule" id="PRU00175"/>
    </source>
</evidence>
<gene>
    <name evidence="19" type="ORF">ACHAWU_007958</name>
</gene>
<evidence type="ECO:0000256" key="14">
    <source>
        <dbReference type="ARBA" id="ARBA00023136"/>
    </source>
</evidence>
<keyword evidence="7 17" id="KW-0812">Transmembrane</keyword>